<feature type="domain" description="B box-type" evidence="3">
    <location>
        <begin position="70"/>
        <end position="116"/>
    </location>
</feature>
<keyword evidence="5" id="KW-1185">Reference proteome</keyword>
<keyword evidence="1" id="KW-0862">Zinc</keyword>
<sequence length="687" mass="77390">MASPEPGERLARVSRMRTLSALLDDDLEDDEQLPEECRALFAHVAAASASKEAADENSDEDAAELEQTRRNEFLCVECRAHEAELFCEQCHDYFCELCCGGQHRKGNRRKHTFQPRFPQSQTSSTTVVTTDVEMETRDAVDYDSEEDELDGDTSSSDSEEDLDGGMPAAHGSDDDDDDSDEPPRRNICNLMGHYLLGYPSALGPARLMNGSANATAASAEAASKMLERAKYIPVRLTYEERKLLRALEAALCVSSYTDKLDTPKFLPPAKRVRAQLQDVCGFLSALAVASDYRAGQEVLDDKNFAESAEFFQEIFELGRRYKIMNPEKMRGEYGKLMYLLQDAVSPELQELLGFTCLRKIRTVYDVLEAGGALDMLRDSRIETATMVVAPEGKSRIQIQRQIKMKEQAIRALSDKYESRRLSRDSLQQCLYSIADNNYHLYFERDPIDRMIQLLTTHFNPDEEQEDSSLAIISGNDGARLSHSHSRQYNYVLQSLTLWREIAHDMFRLWCLTDEDLLADGTRYELSDTGQGLHRIQPAPRVSRAMHVILHSTQRNLDSWVGSSVIHLGDKNVPNALMFIDKYTQVGHILRPIVKAIDSIESMCSSSKAIQGYIDNTFGGARKLKRTILADFFREAFDGSGADNFFEAGSCIDGRLTSAWNWCSNLHKKPFFPIFKITGFVGFDGKFG</sequence>
<organism evidence="4 5">
    <name type="scientific">Phytophthora boehmeriae</name>
    <dbReference type="NCBI Taxonomy" id="109152"/>
    <lineage>
        <taxon>Eukaryota</taxon>
        <taxon>Sar</taxon>
        <taxon>Stramenopiles</taxon>
        <taxon>Oomycota</taxon>
        <taxon>Peronosporomycetes</taxon>
        <taxon>Peronosporales</taxon>
        <taxon>Peronosporaceae</taxon>
        <taxon>Phytophthora</taxon>
    </lineage>
</organism>
<feature type="compositionally biased region" description="Low complexity" evidence="2">
    <location>
        <begin position="119"/>
        <end position="130"/>
    </location>
</feature>
<accession>A0A8T1X5K4</accession>
<name>A0A8T1X5K4_9STRA</name>
<feature type="compositionally biased region" description="Acidic residues" evidence="2">
    <location>
        <begin position="141"/>
        <end position="163"/>
    </location>
</feature>
<protein>
    <recommendedName>
        <fullName evidence="3">B box-type domain-containing protein</fullName>
    </recommendedName>
</protein>
<evidence type="ECO:0000256" key="1">
    <source>
        <dbReference type="PROSITE-ProRule" id="PRU00024"/>
    </source>
</evidence>
<proteinExistence type="predicted"/>
<reference evidence="4" key="1">
    <citation type="submission" date="2021-02" db="EMBL/GenBank/DDBJ databases">
        <authorList>
            <person name="Palmer J.M."/>
        </authorList>
    </citation>
    <scope>NUCLEOTIDE SEQUENCE</scope>
    <source>
        <strain evidence="4">SCRP23</strain>
    </source>
</reference>
<dbReference type="AlphaFoldDB" id="A0A8T1X5K4"/>
<gene>
    <name evidence="4" type="ORF">PHYBOEH_001017</name>
</gene>
<evidence type="ECO:0000256" key="2">
    <source>
        <dbReference type="SAM" id="MobiDB-lite"/>
    </source>
</evidence>
<dbReference type="InterPro" id="IPR057668">
    <property type="entry name" value="E2_Ub-conjug_enz_C"/>
</dbReference>
<dbReference type="PROSITE" id="PS50119">
    <property type="entry name" value="ZF_BBOX"/>
    <property type="match status" value="1"/>
</dbReference>
<comment type="caution">
    <text evidence="4">The sequence shown here is derived from an EMBL/GenBank/DDBJ whole genome shotgun (WGS) entry which is preliminary data.</text>
</comment>
<keyword evidence="1" id="KW-0863">Zinc-finger</keyword>
<evidence type="ECO:0000313" key="5">
    <source>
        <dbReference type="Proteomes" id="UP000693981"/>
    </source>
</evidence>
<evidence type="ECO:0000259" key="3">
    <source>
        <dbReference type="PROSITE" id="PS50119"/>
    </source>
</evidence>
<dbReference type="OrthoDB" id="406045at2759"/>
<dbReference type="PANTHER" id="PTHR31560:SF0">
    <property type="entry name" value="UPF0652 PROTEIN C22H10.08"/>
    <property type="match status" value="1"/>
</dbReference>
<dbReference type="Pfam" id="PF09418">
    <property type="entry name" value="DUF2009"/>
    <property type="match status" value="1"/>
</dbReference>
<feature type="region of interest" description="Disordered" evidence="2">
    <location>
        <begin position="109"/>
        <end position="184"/>
    </location>
</feature>
<dbReference type="EMBL" id="JAGDFL010000012">
    <property type="protein sequence ID" value="KAG7401472.1"/>
    <property type="molecule type" value="Genomic_DNA"/>
</dbReference>
<dbReference type="GO" id="GO:0008270">
    <property type="term" value="F:zinc ion binding"/>
    <property type="evidence" value="ECO:0007669"/>
    <property type="project" value="UniProtKB-KW"/>
</dbReference>
<dbReference type="InterPro" id="IPR000315">
    <property type="entry name" value="Znf_B-box"/>
</dbReference>
<dbReference type="InterPro" id="IPR018553">
    <property type="entry name" value="E2_Ub-conjug_enz"/>
</dbReference>
<evidence type="ECO:0000313" key="4">
    <source>
        <dbReference type="EMBL" id="KAG7401472.1"/>
    </source>
</evidence>
<dbReference type="Proteomes" id="UP000693981">
    <property type="component" value="Unassembled WGS sequence"/>
</dbReference>
<keyword evidence="1" id="KW-0479">Metal-binding</keyword>
<dbReference type="PANTHER" id="PTHR31560">
    <property type="entry name" value="UPF0652 PROTEIN C16A11.03C-RELATED"/>
    <property type="match status" value="1"/>
</dbReference>